<dbReference type="RefSeq" id="WP_006894825.1">
    <property type="nucleotide sequence ID" value="NZ_BAAARB010000010.1"/>
</dbReference>
<evidence type="ECO:0000256" key="1">
    <source>
        <dbReference type="SAM" id="Phobius"/>
    </source>
</evidence>
<sequence length="156" mass="17416">MTDAATDDTWEYVYRPRWMRIAAWVAVAVVMIIHLTFGLLLDISYTGVNVGWSDKVALIGVGVVISGAILFLTRARLRLGPEGVGVLNLVSERVFPWDQVLGLEYPEKGFCARLLFPGDEHIPVMAVQARDGDLAVDAMERYREFQTRYGVAQNAE</sequence>
<dbReference type="EMBL" id="BAAARB010000010">
    <property type="protein sequence ID" value="GAA2381174.1"/>
    <property type="molecule type" value="Genomic_DNA"/>
</dbReference>
<feature type="transmembrane region" description="Helical" evidence="1">
    <location>
        <begin position="21"/>
        <end position="41"/>
    </location>
</feature>
<proteinExistence type="predicted"/>
<keyword evidence="4" id="KW-1185">Reference proteome</keyword>
<accession>A0ABN3HIG7</accession>
<name>A0ABN3HIG7_9ACTN</name>
<dbReference type="Proteomes" id="UP001501170">
    <property type="component" value="Unassembled WGS sequence"/>
</dbReference>
<keyword evidence="1" id="KW-0472">Membrane</keyword>
<protein>
    <submittedName>
        <fullName evidence="3">PH domain-containing protein</fullName>
    </submittedName>
</protein>
<keyword evidence="1" id="KW-0812">Transmembrane</keyword>
<evidence type="ECO:0000313" key="3">
    <source>
        <dbReference type="EMBL" id="GAA2381174.1"/>
    </source>
</evidence>
<dbReference type="Pfam" id="PF10756">
    <property type="entry name" value="bPH_6"/>
    <property type="match status" value="1"/>
</dbReference>
<organism evidence="3 4">
    <name type="scientific">Gordonia cholesterolivorans</name>
    <dbReference type="NCBI Taxonomy" id="559625"/>
    <lineage>
        <taxon>Bacteria</taxon>
        <taxon>Bacillati</taxon>
        <taxon>Actinomycetota</taxon>
        <taxon>Actinomycetes</taxon>
        <taxon>Mycobacteriales</taxon>
        <taxon>Gordoniaceae</taxon>
        <taxon>Gordonia</taxon>
    </lineage>
</organism>
<dbReference type="InterPro" id="IPR019692">
    <property type="entry name" value="CFP-6_PH"/>
</dbReference>
<feature type="transmembrane region" description="Helical" evidence="1">
    <location>
        <begin position="56"/>
        <end position="73"/>
    </location>
</feature>
<evidence type="ECO:0000313" key="4">
    <source>
        <dbReference type="Proteomes" id="UP001501170"/>
    </source>
</evidence>
<reference evidence="3 4" key="1">
    <citation type="journal article" date="2019" name="Int. J. Syst. Evol. Microbiol.">
        <title>The Global Catalogue of Microorganisms (GCM) 10K type strain sequencing project: providing services to taxonomists for standard genome sequencing and annotation.</title>
        <authorList>
            <consortium name="The Broad Institute Genomics Platform"/>
            <consortium name="The Broad Institute Genome Sequencing Center for Infectious Disease"/>
            <person name="Wu L."/>
            <person name="Ma J."/>
        </authorList>
    </citation>
    <scope>NUCLEOTIDE SEQUENCE [LARGE SCALE GENOMIC DNA]</scope>
    <source>
        <strain evidence="3 4">JCM 16227</strain>
    </source>
</reference>
<gene>
    <name evidence="3" type="ORF">GCM10009855_21550</name>
</gene>
<comment type="caution">
    <text evidence="3">The sequence shown here is derived from an EMBL/GenBank/DDBJ whole genome shotgun (WGS) entry which is preliminary data.</text>
</comment>
<feature type="domain" description="Low molecular weight protein antigen 6 PH" evidence="2">
    <location>
        <begin position="74"/>
        <end position="143"/>
    </location>
</feature>
<evidence type="ECO:0000259" key="2">
    <source>
        <dbReference type="Pfam" id="PF10756"/>
    </source>
</evidence>
<keyword evidence="1" id="KW-1133">Transmembrane helix</keyword>